<dbReference type="InParanoid" id="Q4UFU6"/>
<evidence type="ECO:0000313" key="1">
    <source>
        <dbReference type="EMBL" id="CAI74212.1"/>
    </source>
</evidence>
<dbReference type="OMA" id="LNINEWR"/>
<dbReference type="eggNOG" id="ENOG502SYEI">
    <property type="taxonomic scope" value="Eukaryota"/>
</dbReference>
<dbReference type="RefSeq" id="XP_951944.1">
    <property type="nucleotide sequence ID" value="XM_946851.1"/>
</dbReference>
<dbReference type="VEuPathDB" id="PiroplasmaDB:TA15035"/>
<reference evidence="1 2" key="1">
    <citation type="journal article" date="2005" name="Science">
        <title>Genome of the host-cell transforming parasite Theileria annulata compared with T. parva.</title>
        <authorList>
            <person name="Pain A."/>
            <person name="Renauld H."/>
            <person name="Berriman M."/>
            <person name="Murphy L."/>
            <person name="Yeats C.A."/>
            <person name="Weir W."/>
            <person name="Kerhornou A."/>
            <person name="Aslett M."/>
            <person name="Bishop R."/>
            <person name="Bouchier C."/>
            <person name="Cochet M."/>
            <person name="Coulson R.M.R."/>
            <person name="Cronin A."/>
            <person name="de Villiers E.P."/>
            <person name="Fraser A."/>
            <person name="Fosker N."/>
            <person name="Gardner M."/>
            <person name="Goble A."/>
            <person name="Griffiths-Jones S."/>
            <person name="Harris D.E."/>
            <person name="Katzer F."/>
            <person name="Larke N."/>
            <person name="Lord A."/>
            <person name="Maser P."/>
            <person name="McKellar S."/>
            <person name="Mooney P."/>
            <person name="Morton F."/>
            <person name="Nene V."/>
            <person name="O'Neil S."/>
            <person name="Price C."/>
            <person name="Quail M.A."/>
            <person name="Rabbinowitsch E."/>
            <person name="Rawlings N.D."/>
            <person name="Rutter S."/>
            <person name="Saunders D."/>
            <person name="Seeger K."/>
            <person name="Shah T."/>
            <person name="Squares R."/>
            <person name="Squares S."/>
            <person name="Tivey A."/>
            <person name="Walker A.R."/>
            <person name="Woodward J."/>
            <person name="Dobbelaere D.A.E."/>
            <person name="Langsley G."/>
            <person name="Rajandream M.A."/>
            <person name="McKeever D."/>
            <person name="Shiels B."/>
            <person name="Tait A."/>
            <person name="Barrell B.G."/>
            <person name="Hall N."/>
        </authorList>
    </citation>
    <scope>NUCLEOTIDE SEQUENCE [LARGE SCALE GENOMIC DNA]</scope>
    <source>
        <strain evidence="2">Ankara</strain>
    </source>
</reference>
<dbReference type="OrthoDB" id="10443178at2759"/>
<sequence length="2184" mass="253508">MASYTSVSTATQNSASCTLNPTNGFNSMTGPSELVLYLCRNSFKYLYNTLIDNRFNEKILNQILNDEFIINNAVSRFLQFFTTNSTQLDNSNLNKADSNAEIGILIKNKILNELLISNEFGGSVSEVEKLDNILKVYKLTLFNRTNYVEFDRNLPLSYEKDKSLLIFDDPKLINEVKHVIRHEILSYLECLNFMFNYTLEHDCKVINNIVSNFEDFRSKLFGIYNESQHSSDLVRSALLLNLINLHYVSNVYTSNHIDLYQKRFEMVTNTSSNSENSASGISKSLQDVLLALYSFFDSTSGRNFDSSFKLTYEIESIESFKNRIHSVIFGIISDYSRRVNTNIVNVILLKVFEKECMKSPKNDLVNVIKSKLKRHISFGILSSREAGGYIPLYILRNDFFKRLLSDDMDLNIHIINNFILKNYPISLLSDLINTHFNSIQLGLKFNYCIEKGTLGDKGLIDIYNSVLLLFKNDRELDFITSTLSSAVSKSESIDKVTNLINFLTNMLILNKNFLRKLKPFTVELKFNISNVEFDSPELILLEILLKLYTNNSDVDLINWILRFFYARFLTIESLVLRICNTSQVDRDGQKLSQREVNFAFRKILYEIIIHMKLDNSNVEIYLVLLDSFYKLCSSLGKGKSKSNSGSNLDRIDQEVLTRMYRFILNSQNLSNLLTFITLVRTNCNELATDFIMLLINNRNYDNLVQTLRCNTLYNFDTNQLIVYNASSRSRKLLNSWKSTVQFDETIKNCPVEISLRLFDIVLEITSKDEKMLSFYVKNCFKSLLVSGTHSNRDLLDLFKSLKVLSINYPQAFNVLGLLYELSYRYNYNSSLLILSSDNFRNFSSTDNTLFINKNLSDNMESSNLELKGLNKDLMMYLLNLIVVADGDCDLTLYKLLKYLVYNTYFGFKYNIVNNEIIVSYDKIENVSEVPENINFSNIEELCNNILIKFINDQSRITVNKLKTLYNILSIMSSQQVVTEYINLILNKLINYCITSFEVTSDSGINSLLEDDFTKLMVKIAQLLVQKIYIFAMSYFDKVNLVGSVIQLGNFIVTTKSSDTFTSQLNKINLNPQFNKTNLNPQFNKDIENIMRKVLSLYFVLTTKGSETTEDTFTLFCLYNLVKIIKCSLVLNINEWRLLLLRLSINKYKDKLYLKYLFKLYNILKVSHNTSDNMEGHTNNFSGQNTRNNLEGQQEGRIFETCSVLEVDKLEKEVIDNYHSQELNTDMIIFLYNLSTKIGEEYLNKVIDKVIEHINKFSDIETMDNGEINQDDTSQDRVVLKNNFIMVREAKNLVKCENLKLFYIFYNEFERFGEKCFKEINRMVNEVIYYLTSDKTIKNSKYYIHFFKYLVRFKNHNQILKVINNIDQLNYYFYLIFLYSLANTGENNAFGCVKLMTNTERAKTSDLDILLKNVLCNRVKYIVNYTGESVVLYNELLLIMNLVMLCNDVESVGVVVEDLYNFILGKSSDKVIFLKIVNNFINLLFRFWFDIKTLKMQVVTLINVSSIWAGASGEVAKSMVDVTSGYCTNNMYNGHECNDHGNHLNTNNKVNGFIANGVETVRQVNNNKEGVEFPTHFPEIVRPESLGLNLYNVFFNWNEKIKLSNLDMFLHHFDAMYSENTDNQEQDKIKLLKIISEKLKILINNIVSNRLLHSQNFIMLYCHDDDDFFDKLDQLLGPESSVPLIQIVKLINVDINEILINYITNKKKFIYSYFDLSIYQFDNNEILLTYEWNEFKSRLVKYVEDKEIVKTLLSSDLVDFTRLLLDNVNFHVVYIFDNYNDIIQNKLLINILKLHEYVYDGINNVLNQLTNKLIVVLIGKYEIPINYQYNIPIIKLYYKYPSKSFLTNYIHQYYNKKISLGFIKYIVSILYSYYNNDIHSLLLYTSILYKIYNTIPNTTSVRNNKTLGIKLTSNQDLYNSIDKFIHNIIVNYKTRFISHITSGYPYSCTDSSINVTSNDTSQRSLDEKSDADDECYIVSNGISKSSLDHSQNGTNNTLSSDNLLKGNKSELNLLCKIILISSYISSIYNINVVSQYNKRYKQVTSVNSVSSNTTSHTFTLKYLMAILQLILILLDIKIKITNQFIHNNLFWLIEEGYIYIINSSNNNNIRIDKGKSGLIFNNIIKNEAEGSVNSNKDESNLILLNGNLKLYLNVSFTHFYTFQVSNEHIFQLFKEVNFDPKMLNL</sequence>
<dbReference type="Proteomes" id="UP000001950">
    <property type="component" value="Chromosome 2"/>
</dbReference>
<organism evidence="1 2">
    <name type="scientific">Theileria annulata</name>
    <dbReference type="NCBI Taxonomy" id="5874"/>
    <lineage>
        <taxon>Eukaryota</taxon>
        <taxon>Sar</taxon>
        <taxon>Alveolata</taxon>
        <taxon>Apicomplexa</taxon>
        <taxon>Aconoidasida</taxon>
        <taxon>Piroplasmida</taxon>
        <taxon>Theileriidae</taxon>
        <taxon>Theileria</taxon>
    </lineage>
</organism>
<proteinExistence type="predicted"/>
<dbReference type="EMBL" id="CR940348">
    <property type="protein sequence ID" value="CAI74212.1"/>
    <property type="molecule type" value="Genomic_DNA"/>
</dbReference>
<dbReference type="GeneID" id="3862219"/>
<gene>
    <name evidence="1" type="ORF">TA15035</name>
</gene>
<protein>
    <submittedName>
        <fullName evidence="1">Uncharacterized protein</fullName>
    </submittedName>
</protein>
<name>Q4UFU6_THEAN</name>
<evidence type="ECO:0000313" key="2">
    <source>
        <dbReference type="Proteomes" id="UP000001950"/>
    </source>
</evidence>
<accession>Q4UFU6</accession>
<dbReference type="STRING" id="5874.Q4UFU6"/>
<dbReference type="KEGG" id="tan:TA15035"/>
<keyword evidence="2" id="KW-1185">Reference proteome</keyword>